<dbReference type="PROSITE" id="PS51233">
    <property type="entry name" value="VWFD"/>
    <property type="match status" value="1"/>
</dbReference>
<evidence type="ECO:0000256" key="1">
    <source>
        <dbReference type="SAM" id="MobiDB-lite"/>
    </source>
</evidence>
<evidence type="ECO:0000259" key="2">
    <source>
        <dbReference type="PROSITE" id="PS51233"/>
    </source>
</evidence>
<dbReference type="Pfam" id="PF00094">
    <property type="entry name" value="VWD"/>
    <property type="match status" value="1"/>
</dbReference>
<dbReference type="Gene3D" id="2.20.80.10">
    <property type="entry name" value="Lipovitellin-phosvitin complex, chain A, domain 4"/>
    <property type="match status" value="1"/>
</dbReference>
<feature type="compositionally biased region" description="Low complexity" evidence="1">
    <location>
        <begin position="380"/>
        <end position="398"/>
    </location>
</feature>
<feature type="compositionally biased region" description="Low complexity" evidence="1">
    <location>
        <begin position="20"/>
        <end position="40"/>
    </location>
</feature>
<feature type="domain" description="VWFD" evidence="2">
    <location>
        <begin position="673"/>
        <end position="872"/>
    </location>
</feature>
<feature type="region of interest" description="Disordered" evidence="1">
    <location>
        <begin position="20"/>
        <end position="44"/>
    </location>
</feature>
<name>A0A0K8SAK7_LYGHE</name>
<feature type="compositionally biased region" description="Polar residues" evidence="1">
    <location>
        <begin position="357"/>
        <end position="367"/>
    </location>
</feature>
<dbReference type="InterPro" id="IPR050733">
    <property type="entry name" value="Vitellogenin/Apolipophorin"/>
</dbReference>
<sequence length="1010" mass="110897">MTSSADDLMDLLSDQFESAWESSSQKKSGSARRSQSSSGSPHWSVDKVANMLNIEMDDAEQLEGNVLINVLSGKKFFAFDNHTVEQLPRLAKKAASKLREGQHFNYTKMYNQFSAKIGFPTATGLPFVFSLTVPTYASVGGSIQAKSHPDISESKDSIMIPKSVNASADLEITYSAKAQGKMGFVTPYNHKRYTAALHKNIHVQRSPLRVAVDVDIENSKISAKVQPLDANHKHKLFEYSTVAYTAKHDILDMQPELNANNDVEIIHVRSPRRNETTVGQDSTGFAFDVKVESEQKFLDWATPLNALRRHDAISALLYTTAEQSINNNNVTVTYNPESSSAKSAQITASYDSEDETNNNSAESGNRQSHNKHHGSQERGSSSGNAAAEAAAASSAPDSAQRKQQFLKKAAAGIQDSYAQMVDMSIQFNGEHKAQYVATAAYASSAVSEKNRFLMYVAMSPAKNGKDYQMALDVEAKMPNVPLANYRKALEADATSQISAVLNFGEKGSSGAQVSLQGKIRQSSERRDYVRSHPMSALCEQQMQQGNNIQQACRNATAAANILDQYRYTIHYERVPESVKNATYKAYAIARYFGNLYVSENIVNPNNKQGQVEIEVNLGKDLKSVNVSMAAPAISASFENVPLNPYVAAVVAAHPEYNVADRVGQYWFQSQQFPTCSIDKNQATTFDNKSYPINLGGSWHVMAFSQPKSHFDSDSASSASSSEQQAFSILVRQTGSDKKEIMAILGNDIVEVLPQTEGQKAGIVKFNGKKANFDAQTSDTFQDEDGNTVIQVFALPSGTLRLIGEKHGMEILFDGQRVKLQVSNSYRGQMRGLCGVFDGEPVNDFTSPKNCILRNPFEFAASFAIPDSSLTSPAKELRQKAENADCYRQTVMLGDVISENEAGRSSKQSSSSKSSNKFENRNSKLSSPARLRVMVIRANGQTCFSTRPQLSCQSPSQEANTAQKNVDFHCVSDATAAKRWEEQIKRGANPDFSKKGSNYRASMKLPSRCNA</sequence>
<dbReference type="Pfam" id="PF09172">
    <property type="entry name" value="Vit_open_b-sht"/>
    <property type="match status" value="1"/>
</dbReference>
<dbReference type="SUPFAM" id="SSF56968">
    <property type="entry name" value="Lipovitellin-phosvitin complex, beta-sheet shell regions"/>
    <property type="match status" value="1"/>
</dbReference>
<proteinExistence type="predicted"/>
<feature type="region of interest" description="Disordered" evidence="1">
    <location>
        <begin position="986"/>
        <end position="1010"/>
    </location>
</feature>
<accession>A0A0K8SAK7</accession>
<dbReference type="SMART" id="SM01169">
    <property type="entry name" value="DUF1943"/>
    <property type="match status" value="1"/>
</dbReference>
<feature type="region of interest" description="Disordered" evidence="1">
    <location>
        <begin position="332"/>
        <end position="403"/>
    </location>
</feature>
<dbReference type="SMART" id="SM00216">
    <property type="entry name" value="VWD"/>
    <property type="match status" value="1"/>
</dbReference>
<evidence type="ECO:0000313" key="3">
    <source>
        <dbReference type="EMBL" id="JAG50313.1"/>
    </source>
</evidence>
<feature type="compositionally biased region" description="Low complexity" evidence="1">
    <location>
        <begin position="904"/>
        <end position="914"/>
    </location>
</feature>
<feature type="compositionally biased region" description="Polar residues" evidence="1">
    <location>
        <begin position="332"/>
        <end position="350"/>
    </location>
</feature>
<feature type="region of interest" description="Disordered" evidence="1">
    <location>
        <begin position="897"/>
        <end position="924"/>
    </location>
</feature>
<reference evidence="3" key="1">
    <citation type="submission" date="2014-09" db="EMBL/GenBank/DDBJ databases">
        <authorList>
            <person name="Magalhaes I.L.F."/>
            <person name="Oliveira U."/>
            <person name="Santos F.R."/>
            <person name="Vidigal T.H.D.A."/>
            <person name="Brescovit A.D."/>
            <person name="Santos A.J."/>
        </authorList>
    </citation>
    <scope>NUCLEOTIDE SEQUENCE</scope>
</reference>
<dbReference type="AlphaFoldDB" id="A0A0K8SAK7"/>
<dbReference type="EMBL" id="GBRD01015513">
    <property type="protein sequence ID" value="JAG50313.1"/>
    <property type="molecule type" value="Transcribed_RNA"/>
</dbReference>
<dbReference type="GO" id="GO:0005319">
    <property type="term" value="F:lipid transporter activity"/>
    <property type="evidence" value="ECO:0007669"/>
    <property type="project" value="InterPro"/>
</dbReference>
<dbReference type="InterPro" id="IPR001846">
    <property type="entry name" value="VWF_type-D"/>
</dbReference>
<organism evidence="3">
    <name type="scientific">Lygus hesperus</name>
    <name type="common">Western plant bug</name>
    <dbReference type="NCBI Taxonomy" id="30085"/>
    <lineage>
        <taxon>Eukaryota</taxon>
        <taxon>Metazoa</taxon>
        <taxon>Ecdysozoa</taxon>
        <taxon>Arthropoda</taxon>
        <taxon>Hexapoda</taxon>
        <taxon>Insecta</taxon>
        <taxon>Pterygota</taxon>
        <taxon>Neoptera</taxon>
        <taxon>Paraneoptera</taxon>
        <taxon>Hemiptera</taxon>
        <taxon>Heteroptera</taxon>
        <taxon>Panheteroptera</taxon>
        <taxon>Cimicomorpha</taxon>
        <taxon>Miridae</taxon>
        <taxon>Mirini</taxon>
        <taxon>Lygus</taxon>
    </lineage>
</organism>
<protein>
    <recommendedName>
        <fullName evidence="2">VWFD domain-containing protein</fullName>
    </recommendedName>
</protein>
<dbReference type="InterPro" id="IPR015255">
    <property type="entry name" value="Vitellinogen_open_b-sht"/>
</dbReference>
<dbReference type="PANTHER" id="PTHR23345:SF15">
    <property type="entry name" value="VITELLOGENIN 1-RELATED"/>
    <property type="match status" value="1"/>
</dbReference>
<dbReference type="InterPro" id="IPR015819">
    <property type="entry name" value="Lipid_transp_b-sht_shell"/>
</dbReference>
<dbReference type="PANTHER" id="PTHR23345">
    <property type="entry name" value="VITELLOGENIN-RELATED"/>
    <property type="match status" value="1"/>
</dbReference>